<accession>A0A367JZT4</accession>
<dbReference type="CDD" id="cd00202">
    <property type="entry name" value="ZnF_GATA"/>
    <property type="match status" value="1"/>
</dbReference>
<evidence type="ECO:0000313" key="5">
    <source>
        <dbReference type="Proteomes" id="UP000252139"/>
    </source>
</evidence>
<protein>
    <recommendedName>
        <fullName evidence="3">GATA-type domain-containing protein</fullName>
    </recommendedName>
</protein>
<feature type="region of interest" description="Disordered" evidence="2">
    <location>
        <begin position="100"/>
        <end position="119"/>
    </location>
</feature>
<keyword evidence="1" id="KW-0863">Zinc-finger</keyword>
<keyword evidence="5" id="KW-1185">Reference proteome</keyword>
<dbReference type="GO" id="GO:0006355">
    <property type="term" value="P:regulation of DNA-templated transcription"/>
    <property type="evidence" value="ECO:0007669"/>
    <property type="project" value="InterPro"/>
</dbReference>
<comment type="caution">
    <text evidence="4">The sequence shown here is derived from an EMBL/GenBank/DDBJ whole genome shotgun (WGS) entry which is preliminary data.</text>
</comment>
<dbReference type="PROSITE" id="PS50114">
    <property type="entry name" value="GATA_ZN_FINGER_2"/>
    <property type="match status" value="1"/>
</dbReference>
<evidence type="ECO:0000256" key="1">
    <source>
        <dbReference type="PROSITE-ProRule" id="PRU00094"/>
    </source>
</evidence>
<dbReference type="GO" id="GO:0043565">
    <property type="term" value="F:sequence-specific DNA binding"/>
    <property type="evidence" value="ECO:0007669"/>
    <property type="project" value="InterPro"/>
</dbReference>
<dbReference type="PROSITE" id="PS00344">
    <property type="entry name" value="GATA_ZN_FINGER_1"/>
    <property type="match status" value="1"/>
</dbReference>
<reference evidence="4 5" key="1">
    <citation type="journal article" date="2018" name="G3 (Bethesda)">
        <title>Phylogenetic and Phylogenomic Definition of Rhizopus Species.</title>
        <authorList>
            <person name="Gryganskyi A.P."/>
            <person name="Golan J."/>
            <person name="Dolatabadi S."/>
            <person name="Mondo S."/>
            <person name="Robb S."/>
            <person name="Idnurm A."/>
            <person name="Muszewska A."/>
            <person name="Steczkiewicz K."/>
            <person name="Masonjones S."/>
            <person name="Liao H.L."/>
            <person name="Gajdeczka M.T."/>
            <person name="Anike F."/>
            <person name="Vuek A."/>
            <person name="Anishchenko I.M."/>
            <person name="Voigt K."/>
            <person name="de Hoog G.S."/>
            <person name="Smith M.E."/>
            <person name="Heitman J."/>
            <person name="Vilgalys R."/>
            <person name="Stajich J.E."/>
        </authorList>
    </citation>
    <scope>NUCLEOTIDE SEQUENCE [LARGE SCALE GENOMIC DNA]</scope>
    <source>
        <strain evidence="4 5">CBS 357.93</strain>
    </source>
</reference>
<dbReference type="EMBL" id="PJQL01000466">
    <property type="protein sequence ID" value="RCH95446.1"/>
    <property type="molecule type" value="Genomic_DNA"/>
</dbReference>
<evidence type="ECO:0000256" key="2">
    <source>
        <dbReference type="SAM" id="MobiDB-lite"/>
    </source>
</evidence>
<gene>
    <name evidence="4" type="ORF">CU097_006447</name>
</gene>
<dbReference type="SMART" id="SM00401">
    <property type="entry name" value="ZnF_GATA"/>
    <property type="match status" value="1"/>
</dbReference>
<sequence>MAGKGQVLTKNMYINFCIDYSYKYRNNFSSGQGICSPSGYSEPTSPIGPPSHLSPYCYDRPQLEHPYNGMPYYANVVSTPDYAAPDHESHPPPSLLTLPPQGFPFPSGTPSPDSSSFSSSSVDHFNMLNFENSLYICSDGGMNPYESKSDDNYSCEVQGTKNRQNEANLMVPQMKQNFNEKSQIAKKQDNKRMPHANQPFHPKQKTRKKCANCQTKESPSWRRSIAKETKGKLLCNACGLYEKTTKRRRMLVTNEDNLTKVIRKRDARVYCCVVCGTKNACHWRTIKDMIKCEPCHRSGF</sequence>
<dbReference type="Gene3D" id="3.30.50.10">
    <property type="entry name" value="Erythroid Transcription Factor GATA-1, subunit A"/>
    <property type="match status" value="1"/>
</dbReference>
<name>A0A367JZT4_RHIAZ</name>
<dbReference type="AlphaFoldDB" id="A0A367JZT4"/>
<organism evidence="4 5">
    <name type="scientific">Rhizopus azygosporus</name>
    <name type="common">Rhizopus microsporus var. azygosporus</name>
    <dbReference type="NCBI Taxonomy" id="86630"/>
    <lineage>
        <taxon>Eukaryota</taxon>
        <taxon>Fungi</taxon>
        <taxon>Fungi incertae sedis</taxon>
        <taxon>Mucoromycota</taxon>
        <taxon>Mucoromycotina</taxon>
        <taxon>Mucoromycetes</taxon>
        <taxon>Mucorales</taxon>
        <taxon>Mucorineae</taxon>
        <taxon>Rhizopodaceae</taxon>
        <taxon>Rhizopus</taxon>
    </lineage>
</organism>
<dbReference type="Proteomes" id="UP000252139">
    <property type="component" value="Unassembled WGS sequence"/>
</dbReference>
<dbReference type="GO" id="GO:0008270">
    <property type="term" value="F:zinc ion binding"/>
    <property type="evidence" value="ECO:0007669"/>
    <property type="project" value="UniProtKB-KW"/>
</dbReference>
<feature type="compositionally biased region" description="Low complexity" evidence="2">
    <location>
        <begin position="110"/>
        <end position="119"/>
    </location>
</feature>
<proteinExistence type="predicted"/>
<dbReference type="SUPFAM" id="SSF57716">
    <property type="entry name" value="Glucocorticoid receptor-like (DNA-binding domain)"/>
    <property type="match status" value="1"/>
</dbReference>
<keyword evidence="1" id="KW-0862">Zinc</keyword>
<evidence type="ECO:0000313" key="4">
    <source>
        <dbReference type="EMBL" id="RCH95446.1"/>
    </source>
</evidence>
<dbReference type="Pfam" id="PF00320">
    <property type="entry name" value="GATA"/>
    <property type="match status" value="1"/>
</dbReference>
<evidence type="ECO:0000259" key="3">
    <source>
        <dbReference type="PROSITE" id="PS50114"/>
    </source>
</evidence>
<dbReference type="OrthoDB" id="515401at2759"/>
<feature type="domain" description="GATA-type" evidence="3">
    <location>
        <begin position="204"/>
        <end position="265"/>
    </location>
</feature>
<dbReference type="InterPro" id="IPR000679">
    <property type="entry name" value="Znf_GATA"/>
</dbReference>
<dbReference type="InterPro" id="IPR013088">
    <property type="entry name" value="Znf_NHR/GATA"/>
</dbReference>
<dbReference type="STRING" id="86630.A0A367JZT4"/>
<keyword evidence="1" id="KW-0479">Metal-binding</keyword>